<evidence type="ECO:0000256" key="6">
    <source>
        <dbReference type="PROSITE-ProRule" id="PRU01240"/>
    </source>
</evidence>
<keyword evidence="2" id="KW-0732">Signal</keyword>
<dbReference type="InterPro" id="IPR023828">
    <property type="entry name" value="Peptidase_S8_Ser-AS"/>
</dbReference>
<sequence>MSFGSPYESDDILDALDHAYQRKKILFAAASNEGSRNSRSAFPGRHCAVLCIHSAKGWSTPSYYNPPAVGNEDNFSVLGEGVAISEDDRNRLRGTSIATPIAAGIAALILELLCQSQAGDWRIQRPGRIWSYAGMRNIFLAMSSESQAHAVNGYHYVQPWDFVNTVKGRDHVMRDISYRMQNL</sequence>
<feature type="domain" description="Peptidase S8/S53" evidence="7">
    <location>
        <begin position="1"/>
        <end position="112"/>
    </location>
</feature>
<evidence type="ECO:0000313" key="8">
    <source>
        <dbReference type="EMBL" id="KAB8221626.1"/>
    </source>
</evidence>
<dbReference type="Pfam" id="PF00082">
    <property type="entry name" value="Peptidase_S8"/>
    <property type="match status" value="1"/>
</dbReference>
<evidence type="ECO:0000256" key="3">
    <source>
        <dbReference type="ARBA" id="ARBA00022801"/>
    </source>
</evidence>
<keyword evidence="9" id="KW-1185">Reference proteome</keyword>
<dbReference type="PROSITE" id="PS51892">
    <property type="entry name" value="SUBTILASE"/>
    <property type="match status" value="1"/>
</dbReference>
<dbReference type="EMBL" id="ML733419">
    <property type="protein sequence ID" value="KAB8221626.1"/>
    <property type="molecule type" value="Genomic_DNA"/>
</dbReference>
<dbReference type="PROSITE" id="PS00138">
    <property type="entry name" value="SUBTILASE_SER"/>
    <property type="match status" value="1"/>
</dbReference>
<protein>
    <submittedName>
        <fullName evidence="8">Peptidase S8/S53 domain-containing protein</fullName>
    </submittedName>
</protein>
<evidence type="ECO:0000256" key="4">
    <source>
        <dbReference type="ARBA" id="ARBA00022825"/>
    </source>
</evidence>
<gene>
    <name evidence="8" type="ORF">BDV33DRAFT_76948</name>
</gene>
<evidence type="ECO:0000313" key="9">
    <source>
        <dbReference type="Proteomes" id="UP000326799"/>
    </source>
</evidence>
<keyword evidence="3" id="KW-0378">Hydrolase</keyword>
<dbReference type="InterPro" id="IPR000209">
    <property type="entry name" value="Peptidase_S8/S53_dom"/>
</dbReference>
<dbReference type="InterPro" id="IPR036852">
    <property type="entry name" value="Peptidase_S8/S53_dom_sf"/>
</dbReference>
<dbReference type="SUPFAM" id="SSF52743">
    <property type="entry name" value="Subtilisin-like"/>
    <property type="match status" value="1"/>
</dbReference>
<evidence type="ECO:0000256" key="5">
    <source>
        <dbReference type="ARBA" id="ARBA00023145"/>
    </source>
</evidence>
<dbReference type="Gene3D" id="3.40.50.200">
    <property type="entry name" value="Peptidase S8/S53 domain"/>
    <property type="match status" value="1"/>
</dbReference>
<comment type="caution">
    <text evidence="6">Lacks conserved residue(s) required for the propagation of feature annotation.</text>
</comment>
<organism evidence="8 9">
    <name type="scientific">Aspergillus novoparasiticus</name>
    <dbReference type="NCBI Taxonomy" id="986946"/>
    <lineage>
        <taxon>Eukaryota</taxon>
        <taxon>Fungi</taxon>
        <taxon>Dikarya</taxon>
        <taxon>Ascomycota</taxon>
        <taxon>Pezizomycotina</taxon>
        <taxon>Eurotiomycetes</taxon>
        <taxon>Eurotiomycetidae</taxon>
        <taxon>Eurotiales</taxon>
        <taxon>Aspergillaceae</taxon>
        <taxon>Aspergillus</taxon>
        <taxon>Aspergillus subgen. Circumdati</taxon>
    </lineage>
</organism>
<evidence type="ECO:0000259" key="7">
    <source>
        <dbReference type="Pfam" id="PF00082"/>
    </source>
</evidence>
<evidence type="ECO:0000256" key="2">
    <source>
        <dbReference type="ARBA" id="ARBA00022729"/>
    </source>
</evidence>
<evidence type="ECO:0000256" key="1">
    <source>
        <dbReference type="ARBA" id="ARBA00022670"/>
    </source>
</evidence>
<keyword evidence="1" id="KW-0645">Protease</keyword>
<keyword evidence="4" id="KW-0720">Serine protease</keyword>
<dbReference type="AlphaFoldDB" id="A0A5N6EVU3"/>
<proteinExistence type="inferred from homology"/>
<reference evidence="8 9" key="1">
    <citation type="submission" date="2019-04" db="EMBL/GenBank/DDBJ databases">
        <title>Fungal friends and foes A comparative genomics study of 23 Aspergillus species from section Flavi.</title>
        <authorList>
            <consortium name="DOE Joint Genome Institute"/>
            <person name="Kjaerbolling I."/>
            <person name="Vesth T.C."/>
            <person name="Frisvad J.C."/>
            <person name="Nybo J.L."/>
            <person name="Theobald S."/>
            <person name="Kildgaard S."/>
            <person name="Petersen T.I."/>
            <person name="Kuo A."/>
            <person name="Sato A."/>
            <person name="Lyhne E.K."/>
            <person name="Kogle M.E."/>
            <person name="Wiebenga A."/>
            <person name="Kun R.S."/>
            <person name="Lubbers R.J."/>
            <person name="Makela M.R."/>
            <person name="Barry K."/>
            <person name="Chovatia M."/>
            <person name="Clum A."/>
            <person name="Daum C."/>
            <person name="Haridas S."/>
            <person name="He G."/>
            <person name="LaButti K."/>
            <person name="Lipzen A."/>
            <person name="Mondo S."/>
            <person name="Pangilinan J."/>
            <person name="Riley R."/>
            <person name="Salamov A."/>
            <person name="Simmons B.A."/>
            <person name="Magnuson J.K."/>
            <person name="Henrissat B."/>
            <person name="Mortensen U.H."/>
            <person name="Larsen T.O."/>
            <person name="De vries R.P."/>
            <person name="Grigoriev I.V."/>
            <person name="Machida M."/>
            <person name="Baker S.E."/>
            <person name="Andersen M.R."/>
        </authorList>
    </citation>
    <scope>NUCLEOTIDE SEQUENCE [LARGE SCALE GENOMIC DNA]</scope>
    <source>
        <strain evidence="8 9">CBS 126849</strain>
    </source>
</reference>
<name>A0A5N6EVU3_9EURO</name>
<keyword evidence="5" id="KW-0865">Zymogen</keyword>
<dbReference type="GO" id="GO:0004252">
    <property type="term" value="F:serine-type endopeptidase activity"/>
    <property type="evidence" value="ECO:0007669"/>
    <property type="project" value="InterPro"/>
</dbReference>
<dbReference type="GO" id="GO:0006508">
    <property type="term" value="P:proteolysis"/>
    <property type="evidence" value="ECO:0007669"/>
    <property type="project" value="UniProtKB-KW"/>
</dbReference>
<accession>A0A5N6EVU3</accession>
<dbReference type="Proteomes" id="UP000326799">
    <property type="component" value="Unassembled WGS sequence"/>
</dbReference>
<comment type="similarity">
    <text evidence="6">Belongs to the peptidase S8 family.</text>
</comment>